<evidence type="ECO:0000313" key="4">
    <source>
        <dbReference type="Proteomes" id="UP000008827"/>
    </source>
</evidence>
<dbReference type="EMBL" id="CM000835">
    <property type="protein sequence ID" value="KRH72444.1"/>
    <property type="molecule type" value="Genomic_DNA"/>
</dbReference>
<dbReference type="AlphaFoldDB" id="A0A0R0KZ99"/>
<feature type="compositionally biased region" description="Low complexity" evidence="1">
    <location>
        <begin position="73"/>
        <end position="82"/>
    </location>
</feature>
<keyword evidence="4" id="KW-1185">Reference proteome</keyword>
<reference evidence="2 3" key="1">
    <citation type="journal article" date="2010" name="Nature">
        <title>Genome sequence of the palaeopolyploid soybean.</title>
        <authorList>
            <person name="Schmutz J."/>
            <person name="Cannon S.B."/>
            <person name="Schlueter J."/>
            <person name="Ma J."/>
            <person name="Mitros T."/>
            <person name="Nelson W."/>
            <person name="Hyten D.L."/>
            <person name="Song Q."/>
            <person name="Thelen J.J."/>
            <person name="Cheng J."/>
            <person name="Xu D."/>
            <person name="Hellsten U."/>
            <person name="May G.D."/>
            <person name="Yu Y."/>
            <person name="Sakurai T."/>
            <person name="Umezawa T."/>
            <person name="Bhattacharyya M.K."/>
            <person name="Sandhu D."/>
            <person name="Valliyodan B."/>
            <person name="Lindquist E."/>
            <person name="Peto M."/>
            <person name="Grant D."/>
            <person name="Shu S."/>
            <person name="Goodstein D."/>
            <person name="Barry K."/>
            <person name="Futrell-Griggs M."/>
            <person name="Abernathy B."/>
            <person name="Du J."/>
            <person name="Tian Z."/>
            <person name="Zhu L."/>
            <person name="Gill N."/>
            <person name="Joshi T."/>
            <person name="Libault M."/>
            <person name="Sethuraman A."/>
            <person name="Zhang X.-C."/>
            <person name="Shinozaki K."/>
            <person name="Nguyen H.T."/>
            <person name="Wing R.A."/>
            <person name="Cregan P."/>
            <person name="Specht J."/>
            <person name="Grimwood J."/>
            <person name="Rokhsar D."/>
            <person name="Stacey G."/>
            <person name="Shoemaker R.C."/>
            <person name="Jackson S.A."/>
        </authorList>
    </citation>
    <scope>NUCLEOTIDE SEQUENCE [LARGE SCALE GENOMIC DNA]</scope>
    <source>
        <strain evidence="3">cv. Williams 82</strain>
        <tissue evidence="2">Callus</tissue>
    </source>
</reference>
<gene>
    <name evidence="2" type="ORF">GLYMA_02G212800</name>
</gene>
<evidence type="ECO:0000313" key="3">
    <source>
        <dbReference type="EnsemblPlants" id="KRH72444"/>
    </source>
</evidence>
<feature type="region of interest" description="Disordered" evidence="1">
    <location>
        <begin position="42"/>
        <end position="91"/>
    </location>
</feature>
<name>A0A0R0KZ99_SOYBN</name>
<dbReference type="Gramene" id="KRH72444">
    <property type="protein sequence ID" value="KRH72444"/>
    <property type="gene ID" value="GLYMA_02G212800"/>
</dbReference>
<organism evidence="2">
    <name type="scientific">Glycine max</name>
    <name type="common">Soybean</name>
    <name type="synonym">Glycine hispida</name>
    <dbReference type="NCBI Taxonomy" id="3847"/>
    <lineage>
        <taxon>Eukaryota</taxon>
        <taxon>Viridiplantae</taxon>
        <taxon>Streptophyta</taxon>
        <taxon>Embryophyta</taxon>
        <taxon>Tracheophyta</taxon>
        <taxon>Spermatophyta</taxon>
        <taxon>Magnoliopsida</taxon>
        <taxon>eudicotyledons</taxon>
        <taxon>Gunneridae</taxon>
        <taxon>Pentapetalae</taxon>
        <taxon>rosids</taxon>
        <taxon>fabids</taxon>
        <taxon>Fabales</taxon>
        <taxon>Fabaceae</taxon>
        <taxon>Papilionoideae</taxon>
        <taxon>50 kb inversion clade</taxon>
        <taxon>NPAAA clade</taxon>
        <taxon>indigoferoid/millettioid clade</taxon>
        <taxon>Phaseoleae</taxon>
        <taxon>Glycine</taxon>
        <taxon>Glycine subgen. Soja</taxon>
    </lineage>
</organism>
<reference evidence="2" key="3">
    <citation type="submission" date="2018-07" db="EMBL/GenBank/DDBJ databases">
        <title>WGS assembly of Glycine max.</title>
        <authorList>
            <person name="Schmutz J."/>
            <person name="Cannon S."/>
            <person name="Schlueter J."/>
            <person name="Ma J."/>
            <person name="Mitros T."/>
            <person name="Nelson W."/>
            <person name="Hyten D."/>
            <person name="Song Q."/>
            <person name="Thelen J."/>
            <person name="Cheng J."/>
            <person name="Xu D."/>
            <person name="Hellsten U."/>
            <person name="May G."/>
            <person name="Yu Y."/>
            <person name="Sakurai T."/>
            <person name="Umezawa T."/>
            <person name="Bhattacharyya M."/>
            <person name="Sandhu D."/>
            <person name="Valliyodan B."/>
            <person name="Lindquist E."/>
            <person name="Peto M."/>
            <person name="Grant D."/>
            <person name="Shu S."/>
            <person name="Goodstein D."/>
            <person name="Barry K."/>
            <person name="Futrell-Griggs M."/>
            <person name="Abernathy B."/>
            <person name="Du J."/>
            <person name="Tian Z."/>
            <person name="Zhu L."/>
            <person name="Gill N."/>
            <person name="Joshi T."/>
            <person name="Libault M."/>
            <person name="Sethuraman A."/>
            <person name="Zhang X."/>
            <person name="Shinozaki K."/>
            <person name="Nguyen H."/>
            <person name="Wing R."/>
            <person name="Cregan P."/>
            <person name="Specht J."/>
            <person name="Grimwood J."/>
            <person name="Rokhsar D."/>
            <person name="Stacey G."/>
            <person name="Shoemaker R."/>
            <person name="Jackson S."/>
        </authorList>
    </citation>
    <scope>NUCLEOTIDE SEQUENCE</scope>
    <source>
        <tissue evidence="2">Callus</tissue>
    </source>
</reference>
<sequence>MQVTFTYWREIVVVSSNLLLTKTLITNDNMDKEEEDIAHKTLTSAMVADSSELTQRKLPEEEEGGNTEISQTPMPVMQVQPPASNKLNEKDEKRELLLESIRKAMEGLTIVGTAMMVFL</sequence>
<protein>
    <submittedName>
        <fullName evidence="2 3">Uncharacterized protein</fullName>
    </submittedName>
</protein>
<dbReference type="InParanoid" id="A0A0R0KZ99"/>
<dbReference type="EnsemblPlants" id="KRH72444">
    <property type="protein sequence ID" value="KRH72444"/>
    <property type="gene ID" value="GLYMA_02G212800"/>
</dbReference>
<evidence type="ECO:0000313" key="2">
    <source>
        <dbReference type="EMBL" id="KRH72444.1"/>
    </source>
</evidence>
<evidence type="ECO:0000256" key="1">
    <source>
        <dbReference type="SAM" id="MobiDB-lite"/>
    </source>
</evidence>
<dbReference type="Proteomes" id="UP000008827">
    <property type="component" value="Chromosome 2"/>
</dbReference>
<accession>A0A0R0KZ99</accession>
<proteinExistence type="predicted"/>
<reference evidence="3" key="2">
    <citation type="submission" date="2018-02" db="UniProtKB">
        <authorList>
            <consortium name="EnsemblPlants"/>
        </authorList>
    </citation>
    <scope>IDENTIFICATION</scope>
    <source>
        <strain evidence="3">Williams 82</strain>
    </source>
</reference>